<comment type="caution">
    <text evidence="1">The sequence shown here is derived from an EMBL/GenBank/DDBJ whole genome shotgun (WGS) entry which is preliminary data.</text>
</comment>
<evidence type="ECO:0000313" key="1">
    <source>
        <dbReference type="EMBL" id="TQN28607.1"/>
    </source>
</evidence>
<dbReference type="GO" id="GO:0016787">
    <property type="term" value="F:hydrolase activity"/>
    <property type="evidence" value="ECO:0007669"/>
    <property type="project" value="UniProtKB-KW"/>
</dbReference>
<dbReference type="InterPro" id="IPR002808">
    <property type="entry name" value="AdoCbi_amidolase"/>
</dbReference>
<dbReference type="EMBL" id="VFQC01000002">
    <property type="protein sequence ID" value="TQN28607.1"/>
    <property type="molecule type" value="Genomic_DNA"/>
</dbReference>
<keyword evidence="1" id="KW-0378">Hydrolase</keyword>
<organism evidence="1 2">
    <name type="scientific">Haloactinospora alba</name>
    <dbReference type="NCBI Taxonomy" id="405555"/>
    <lineage>
        <taxon>Bacteria</taxon>
        <taxon>Bacillati</taxon>
        <taxon>Actinomycetota</taxon>
        <taxon>Actinomycetes</taxon>
        <taxon>Streptosporangiales</taxon>
        <taxon>Nocardiopsidaceae</taxon>
        <taxon>Haloactinospora</taxon>
    </lineage>
</organism>
<sequence>MRISQSDEYPTRCGALPDTPVGGSLLTPVVHHRMEGGASLTSLFWEAGPGWRMAASSVLGGGIGPRSFVLNAQVADGYQRMDPHNHLNEIATDAGGTGDGVGMMTAADVTAFGFASDGGVEAIATVGIGRPIWAADRTELDEARLGSPSYGYRPGTINIVVALPALLSDSALVNTVATATEAKVQAVLEAGYPGTGTASDALCVASALPRSTTARQSPEPFGGPRSRWGARTARAVYTAILNSTFQGHPPAP</sequence>
<dbReference type="InterPro" id="IPR052209">
    <property type="entry name" value="CbiZ"/>
</dbReference>
<gene>
    <name evidence="1" type="ORF">FHX37_3957</name>
</gene>
<name>A0A543N9U8_9ACTN</name>
<reference evidence="1 2" key="1">
    <citation type="submission" date="2019-06" db="EMBL/GenBank/DDBJ databases">
        <title>Sequencing the genomes of 1000 actinobacteria strains.</title>
        <authorList>
            <person name="Klenk H.-P."/>
        </authorList>
    </citation>
    <scope>NUCLEOTIDE SEQUENCE [LARGE SCALE GENOMIC DNA]</scope>
    <source>
        <strain evidence="1 2">DSM 45015</strain>
    </source>
</reference>
<dbReference type="Proteomes" id="UP000317422">
    <property type="component" value="Unassembled WGS sequence"/>
</dbReference>
<protein>
    <submittedName>
        <fullName evidence="1">Adenosylcobinamide amidohydrolase</fullName>
    </submittedName>
</protein>
<dbReference type="Pfam" id="PF01955">
    <property type="entry name" value="CbiZ"/>
    <property type="match status" value="1"/>
</dbReference>
<dbReference type="PANTHER" id="PTHR35336:SF5">
    <property type="entry name" value="ADENOSYLCOBINAMIDE AMIDOHYDROLASE"/>
    <property type="match status" value="1"/>
</dbReference>
<evidence type="ECO:0000313" key="2">
    <source>
        <dbReference type="Proteomes" id="UP000317422"/>
    </source>
</evidence>
<accession>A0A543N9U8</accession>
<dbReference type="PANTHER" id="PTHR35336">
    <property type="entry name" value="ADENOSYLCOBINAMIDE AMIDOHYDROLASE"/>
    <property type="match status" value="1"/>
</dbReference>
<keyword evidence="2" id="KW-1185">Reference proteome</keyword>
<dbReference type="OrthoDB" id="5242020at2"/>
<proteinExistence type="predicted"/>
<dbReference type="AlphaFoldDB" id="A0A543N9U8"/>